<name>A0A0V1GKQ2_TRIPS</name>
<comment type="caution">
    <text evidence="1">The sequence shown here is derived from an EMBL/GenBank/DDBJ whole genome shotgun (WGS) entry which is preliminary data.</text>
</comment>
<protein>
    <submittedName>
        <fullName evidence="1">Uncharacterized protein</fullName>
    </submittedName>
</protein>
<reference evidence="1 2" key="1">
    <citation type="submission" date="2015-01" db="EMBL/GenBank/DDBJ databases">
        <title>Evolution of Trichinella species and genotypes.</title>
        <authorList>
            <person name="Korhonen P.K."/>
            <person name="Edoardo P."/>
            <person name="Giuseppe L.R."/>
            <person name="Gasser R.B."/>
        </authorList>
    </citation>
    <scope>NUCLEOTIDE SEQUENCE [LARGE SCALE GENOMIC DNA]</scope>
    <source>
        <strain evidence="1">ISS588</strain>
    </source>
</reference>
<keyword evidence="2" id="KW-1185">Reference proteome</keyword>
<organism evidence="1 2">
    <name type="scientific">Trichinella pseudospiralis</name>
    <name type="common">Parasitic roundworm</name>
    <dbReference type="NCBI Taxonomy" id="6337"/>
    <lineage>
        <taxon>Eukaryota</taxon>
        <taxon>Metazoa</taxon>
        <taxon>Ecdysozoa</taxon>
        <taxon>Nematoda</taxon>
        <taxon>Enoplea</taxon>
        <taxon>Dorylaimia</taxon>
        <taxon>Trichinellida</taxon>
        <taxon>Trichinellidae</taxon>
        <taxon>Trichinella</taxon>
    </lineage>
</organism>
<gene>
    <name evidence="1" type="ORF">T4B_1037</name>
</gene>
<evidence type="ECO:0000313" key="2">
    <source>
        <dbReference type="Proteomes" id="UP000054805"/>
    </source>
</evidence>
<proteinExistence type="predicted"/>
<evidence type="ECO:0000313" key="1">
    <source>
        <dbReference type="EMBL" id="KRY98697.1"/>
    </source>
</evidence>
<dbReference type="EMBL" id="JYDS01001588">
    <property type="protein sequence ID" value="KRY98697.1"/>
    <property type="molecule type" value="Genomic_DNA"/>
</dbReference>
<dbReference type="AlphaFoldDB" id="A0A0V1GKQ2"/>
<sequence length="34" mass="4041">MSILVKITFSRKFQNFLIYRFACFAKNVSPKTIQ</sequence>
<dbReference type="Proteomes" id="UP000054805">
    <property type="component" value="Unassembled WGS sequence"/>
</dbReference>
<accession>A0A0V1GKQ2</accession>